<keyword evidence="3" id="KW-0813">Transport</keyword>
<evidence type="ECO:0000256" key="7">
    <source>
        <dbReference type="ARBA" id="ARBA00023136"/>
    </source>
</evidence>
<dbReference type="Gene3D" id="1.20.1250.20">
    <property type="entry name" value="MFS general substrate transporter like domains"/>
    <property type="match status" value="1"/>
</dbReference>
<sequence>MSMEEQGQPMMTNRMFWSIIFAIFFGNFLAVLSTNTVNIALPVMMNHFNTDLTTIQWVLTGFMLATGIIAPAVGYLGNRFSTKRLYVFALSGFVICSILCAISWSEWSLIVFRVLQGMFSGIIMPTTMSVVYQVIPRERQAMAISLWGLSAMLAPAVGPTLAGLIVHVGDWHWLFWMNVPIGLIAIVSVLRYIPMYRISSGETFDKLGFFSVAMGSLLLLLAFGNLSNWGWGSWKTISCIIVGTVILIAFVRRSLRIEHPLLNFRVFRYKRFAFSMILVTIITISLYAGALLTPLFLQRVQGSSTLVSGLVLLPASALMAFVMPFTGRWYERFGPVKLITTGLLLMVMGTYELGRLQVDTPHSYITLWMAVRNVGIALANTPILNAGMSAIPRELSGYGSSINSWLRQGMASLSIGLFTSLLAVRALHHAGDLHGVIADATLLKNTAFTMSINEVNMISMVMTLIGLPFVYLLGKTQGKVALEKSVIEKTKI</sequence>
<feature type="transmembrane region" description="Helical" evidence="8">
    <location>
        <begin position="303"/>
        <end position="323"/>
    </location>
</feature>
<dbReference type="CDD" id="cd17503">
    <property type="entry name" value="MFS_LmrB_MDR_like"/>
    <property type="match status" value="1"/>
</dbReference>
<feature type="transmembrane region" description="Helical" evidence="8">
    <location>
        <begin position="272"/>
        <end position="297"/>
    </location>
</feature>
<feature type="transmembrane region" description="Helical" evidence="8">
    <location>
        <begin position="335"/>
        <end position="353"/>
    </location>
</feature>
<dbReference type="InterPro" id="IPR004638">
    <property type="entry name" value="EmrB-like"/>
</dbReference>
<evidence type="ECO:0000256" key="3">
    <source>
        <dbReference type="ARBA" id="ARBA00022448"/>
    </source>
</evidence>
<evidence type="ECO:0000259" key="9">
    <source>
        <dbReference type="PROSITE" id="PS50850"/>
    </source>
</evidence>
<keyword evidence="5 8" id="KW-0812">Transmembrane</keyword>
<organism evidence="10 11">
    <name type="scientific">Paenibacillus alvei</name>
    <name type="common">Bacillus alvei</name>
    <dbReference type="NCBI Taxonomy" id="44250"/>
    <lineage>
        <taxon>Bacteria</taxon>
        <taxon>Bacillati</taxon>
        <taxon>Bacillota</taxon>
        <taxon>Bacilli</taxon>
        <taxon>Bacillales</taxon>
        <taxon>Paenibacillaceae</taxon>
        <taxon>Paenibacillus</taxon>
    </lineage>
</organism>
<evidence type="ECO:0000256" key="1">
    <source>
        <dbReference type="ARBA" id="ARBA00004651"/>
    </source>
</evidence>
<dbReference type="NCBIfam" id="TIGR00711">
    <property type="entry name" value="efflux_EmrB"/>
    <property type="match status" value="1"/>
</dbReference>
<comment type="caution">
    <text evidence="10">The sequence shown here is derived from an EMBL/GenBank/DDBJ whole genome shotgun (WGS) entry which is preliminary data.</text>
</comment>
<feature type="transmembrane region" description="Helical" evidence="8">
    <location>
        <begin position="232"/>
        <end position="251"/>
    </location>
</feature>
<feature type="transmembrane region" description="Helical" evidence="8">
    <location>
        <begin position="85"/>
        <end position="104"/>
    </location>
</feature>
<dbReference type="PRINTS" id="PR01036">
    <property type="entry name" value="TCRTETB"/>
</dbReference>
<accession>A0ABT4EFK4</accession>
<name>A0ABT4EFK4_PAEAL</name>
<keyword evidence="11" id="KW-1185">Reference proteome</keyword>
<keyword evidence="6 8" id="KW-1133">Transmembrane helix</keyword>
<dbReference type="InterPro" id="IPR011701">
    <property type="entry name" value="MFS"/>
</dbReference>
<feature type="domain" description="Major facilitator superfamily (MFS) profile" evidence="9">
    <location>
        <begin position="19"/>
        <end position="478"/>
    </location>
</feature>
<evidence type="ECO:0000313" key="10">
    <source>
        <dbReference type="EMBL" id="MCY9532509.1"/>
    </source>
</evidence>
<comment type="subcellular location">
    <subcellularLocation>
        <location evidence="1">Cell membrane</location>
        <topology evidence="1">Multi-pass membrane protein</topology>
    </subcellularLocation>
</comment>
<evidence type="ECO:0000256" key="4">
    <source>
        <dbReference type="ARBA" id="ARBA00022475"/>
    </source>
</evidence>
<evidence type="ECO:0000256" key="6">
    <source>
        <dbReference type="ARBA" id="ARBA00022989"/>
    </source>
</evidence>
<dbReference type="EMBL" id="JAMDLY010000019">
    <property type="protein sequence ID" value="MCY9532509.1"/>
    <property type="molecule type" value="Genomic_DNA"/>
</dbReference>
<feature type="transmembrane region" description="Helical" evidence="8">
    <location>
        <begin position="405"/>
        <end position="424"/>
    </location>
</feature>
<evidence type="ECO:0000256" key="8">
    <source>
        <dbReference type="SAM" id="Phobius"/>
    </source>
</evidence>
<feature type="transmembrane region" description="Helical" evidence="8">
    <location>
        <begin position="54"/>
        <end position="73"/>
    </location>
</feature>
<feature type="transmembrane region" description="Helical" evidence="8">
    <location>
        <begin position="110"/>
        <end position="132"/>
    </location>
</feature>
<feature type="transmembrane region" description="Helical" evidence="8">
    <location>
        <begin position="365"/>
        <end position="384"/>
    </location>
</feature>
<dbReference type="InterPro" id="IPR036259">
    <property type="entry name" value="MFS_trans_sf"/>
</dbReference>
<proteinExistence type="inferred from homology"/>
<feature type="transmembrane region" description="Helical" evidence="8">
    <location>
        <begin position="144"/>
        <end position="167"/>
    </location>
</feature>
<evidence type="ECO:0000256" key="2">
    <source>
        <dbReference type="ARBA" id="ARBA00008537"/>
    </source>
</evidence>
<dbReference type="InterPro" id="IPR020846">
    <property type="entry name" value="MFS_dom"/>
</dbReference>
<protein>
    <submittedName>
        <fullName evidence="10">Multidrug efflux MFS transporter</fullName>
    </submittedName>
</protein>
<feature type="transmembrane region" description="Helical" evidence="8">
    <location>
        <begin position="173"/>
        <end position="195"/>
    </location>
</feature>
<dbReference type="Proteomes" id="UP001527090">
    <property type="component" value="Unassembled WGS sequence"/>
</dbReference>
<feature type="transmembrane region" description="Helical" evidence="8">
    <location>
        <begin position="207"/>
        <end position="226"/>
    </location>
</feature>
<dbReference type="PANTHER" id="PTHR42718">
    <property type="entry name" value="MAJOR FACILITATOR SUPERFAMILY MULTIDRUG TRANSPORTER MFSC"/>
    <property type="match status" value="1"/>
</dbReference>
<keyword evidence="4" id="KW-1003">Cell membrane</keyword>
<evidence type="ECO:0000313" key="11">
    <source>
        <dbReference type="Proteomes" id="UP001527090"/>
    </source>
</evidence>
<dbReference type="PANTHER" id="PTHR42718:SF9">
    <property type="entry name" value="MAJOR FACILITATOR SUPERFAMILY MULTIDRUG TRANSPORTER MFSC"/>
    <property type="match status" value="1"/>
</dbReference>
<dbReference type="SUPFAM" id="SSF103473">
    <property type="entry name" value="MFS general substrate transporter"/>
    <property type="match status" value="2"/>
</dbReference>
<dbReference type="Gene3D" id="1.20.1720.10">
    <property type="entry name" value="Multidrug resistance protein D"/>
    <property type="match status" value="1"/>
</dbReference>
<keyword evidence="7 8" id="KW-0472">Membrane</keyword>
<gene>
    <name evidence="10" type="ORF">M5X04_24710</name>
</gene>
<dbReference type="RefSeq" id="WP_021256333.1">
    <property type="nucleotide sequence ID" value="NZ_JAMDLY010000019.1"/>
</dbReference>
<reference evidence="10 11" key="1">
    <citation type="submission" date="2022-05" db="EMBL/GenBank/DDBJ databases">
        <title>Genome Sequencing of Bee-Associated Microbes.</title>
        <authorList>
            <person name="Dunlap C."/>
        </authorList>
    </citation>
    <scope>NUCLEOTIDE SEQUENCE [LARGE SCALE GENOMIC DNA]</scope>
    <source>
        <strain evidence="10 11">NRRL NRS-750</strain>
    </source>
</reference>
<feature type="transmembrane region" description="Helical" evidence="8">
    <location>
        <begin position="455"/>
        <end position="474"/>
    </location>
</feature>
<dbReference type="Pfam" id="PF07690">
    <property type="entry name" value="MFS_1"/>
    <property type="match status" value="1"/>
</dbReference>
<feature type="transmembrane region" description="Helical" evidence="8">
    <location>
        <begin position="15"/>
        <end position="34"/>
    </location>
</feature>
<evidence type="ECO:0000256" key="5">
    <source>
        <dbReference type="ARBA" id="ARBA00022692"/>
    </source>
</evidence>
<comment type="similarity">
    <text evidence="2">Belongs to the major facilitator superfamily. EmrB family.</text>
</comment>
<dbReference type="PROSITE" id="PS50850">
    <property type="entry name" value="MFS"/>
    <property type="match status" value="1"/>
</dbReference>